<evidence type="ECO:0008006" key="3">
    <source>
        <dbReference type="Google" id="ProtNLM"/>
    </source>
</evidence>
<dbReference type="GO" id="GO:0003700">
    <property type="term" value="F:DNA-binding transcription factor activity"/>
    <property type="evidence" value="ECO:0007669"/>
    <property type="project" value="InterPro"/>
</dbReference>
<dbReference type="Proteomes" id="UP000005753">
    <property type="component" value="Chromosome"/>
</dbReference>
<dbReference type="eggNOG" id="COG0568">
    <property type="taxonomic scope" value="Bacteria"/>
</dbReference>
<proteinExistence type="predicted"/>
<sequence length="269" mass="30833">MSDKKTTMDPMKFRRKLQNILDQAVDQDYHMGKAEVESFFQEDDLTEEQMNLVFDFLLSRRVVVEGYVKKDPLPERKEGEVLWSEEEQRWLDSYMEEICQIPRAGDGEWEALTQRLRAGDPTAKRRIAELMLPAIVDEAKALYVPGVHLSDVIQEGSLQVVLGLDRMDASMVAGEADIRTHLMAQIRDCISAMIEEQKDVRTRDQRMVEKVEELKDGVSTLKEEYGRKVYLDEVADFMNITEEEAQDILKLAGEDVPEDTEGIDGQPTS</sequence>
<dbReference type="GO" id="GO:0006352">
    <property type="term" value="P:DNA-templated transcription initiation"/>
    <property type="evidence" value="ECO:0007669"/>
    <property type="project" value="InterPro"/>
</dbReference>
<evidence type="ECO:0000313" key="2">
    <source>
        <dbReference type="Proteomes" id="UP000005753"/>
    </source>
</evidence>
<protein>
    <recommendedName>
        <fullName evidence="3">RNA polymerase sigma factor, sigma-70 family</fullName>
    </recommendedName>
</protein>
<dbReference type="EMBL" id="CM001487">
    <property type="protein sequence ID" value="EIM57481.1"/>
    <property type="molecule type" value="Genomic_DNA"/>
</dbReference>
<dbReference type="InterPro" id="IPR013325">
    <property type="entry name" value="RNA_pol_sigma_r2"/>
</dbReference>
<dbReference type="Gene3D" id="1.20.120.1810">
    <property type="match status" value="1"/>
</dbReference>
<evidence type="ECO:0000313" key="1">
    <source>
        <dbReference type="EMBL" id="EIM57481.1"/>
    </source>
</evidence>
<keyword evidence="2" id="KW-1185">Reference proteome</keyword>
<dbReference type="STRING" id="633697.EubceDRAFT1_1701"/>
<dbReference type="AlphaFoldDB" id="I5AUK8"/>
<organism evidence="1 2">
    <name type="scientific">Eubacterium cellulosolvens (strain ATCC 43171 / JCM 9499 / 6)</name>
    <name type="common">Cillobacterium cellulosolvens</name>
    <dbReference type="NCBI Taxonomy" id="633697"/>
    <lineage>
        <taxon>Bacteria</taxon>
        <taxon>Bacillati</taxon>
        <taxon>Bacillota</taxon>
        <taxon>Clostridia</taxon>
        <taxon>Eubacteriales</taxon>
        <taxon>Eubacteriaceae</taxon>
        <taxon>Eubacterium</taxon>
    </lineage>
</organism>
<gene>
    <name evidence="1" type="ORF">EubceDRAFT1_1701</name>
</gene>
<name>I5AUK8_EUBC6</name>
<reference evidence="1 2" key="1">
    <citation type="submission" date="2010-08" db="EMBL/GenBank/DDBJ databases">
        <authorList>
            <consortium name="US DOE Joint Genome Institute (JGI-PGF)"/>
            <person name="Lucas S."/>
            <person name="Copeland A."/>
            <person name="Lapidus A."/>
            <person name="Cheng J.-F."/>
            <person name="Bruce D."/>
            <person name="Goodwin L."/>
            <person name="Pitluck S."/>
            <person name="Land M.L."/>
            <person name="Hauser L."/>
            <person name="Chang Y.-J."/>
            <person name="Anderson I.J."/>
            <person name="Johnson E."/>
            <person name="Mulhopadhyay B."/>
            <person name="Kyrpides N."/>
            <person name="Woyke T.J."/>
        </authorList>
    </citation>
    <scope>NUCLEOTIDE SEQUENCE [LARGE SCALE GENOMIC DNA]</scope>
    <source>
        <strain evidence="1 2">6</strain>
    </source>
</reference>
<dbReference type="SUPFAM" id="SSF88946">
    <property type="entry name" value="Sigma2 domain of RNA polymerase sigma factors"/>
    <property type="match status" value="1"/>
</dbReference>
<accession>I5AUK8</accession>
<reference evidence="1 2" key="2">
    <citation type="submission" date="2012-02" db="EMBL/GenBank/DDBJ databases">
        <title>Improved High-Quality Draft sequence of Eubacterium cellulosolvens 6.</title>
        <authorList>
            <consortium name="US DOE Joint Genome Institute"/>
            <person name="Lucas S."/>
            <person name="Han J."/>
            <person name="Lapidus A."/>
            <person name="Cheng J.-F."/>
            <person name="Goodwin L."/>
            <person name="Pitluck S."/>
            <person name="Peters L."/>
            <person name="Mikhailova N."/>
            <person name="Gu W."/>
            <person name="Detter J.C."/>
            <person name="Han C."/>
            <person name="Tapia R."/>
            <person name="Land M."/>
            <person name="Hauser L."/>
            <person name="Kyrpides N."/>
            <person name="Ivanova N."/>
            <person name="Pagani I."/>
            <person name="Johnson E."/>
            <person name="Mukhopadhyay B."/>
            <person name="Anderson I."/>
            <person name="Woyke T."/>
        </authorList>
    </citation>
    <scope>NUCLEOTIDE SEQUENCE [LARGE SCALE GENOMIC DNA]</scope>
    <source>
        <strain evidence="1 2">6</strain>
    </source>
</reference>
<dbReference type="OrthoDB" id="2064505at2"/>
<dbReference type="HOGENOM" id="CLU_080382_1_0_9"/>